<organism evidence="2 3">
    <name type="scientific">Puccinia coronata f. sp. avenae</name>
    <dbReference type="NCBI Taxonomy" id="200324"/>
    <lineage>
        <taxon>Eukaryota</taxon>
        <taxon>Fungi</taxon>
        <taxon>Dikarya</taxon>
        <taxon>Basidiomycota</taxon>
        <taxon>Pucciniomycotina</taxon>
        <taxon>Pucciniomycetes</taxon>
        <taxon>Pucciniales</taxon>
        <taxon>Pucciniaceae</taxon>
        <taxon>Puccinia</taxon>
    </lineage>
</organism>
<evidence type="ECO:0000256" key="1">
    <source>
        <dbReference type="SAM" id="MobiDB-lite"/>
    </source>
</evidence>
<dbReference type="OrthoDB" id="2507131at2759"/>
<accession>A0A2N5VDQ3</accession>
<evidence type="ECO:0000313" key="2">
    <source>
        <dbReference type="EMBL" id="PLW48138.1"/>
    </source>
</evidence>
<dbReference type="AlphaFoldDB" id="A0A2N5VDQ3"/>
<name>A0A2N5VDQ3_9BASI</name>
<keyword evidence="3" id="KW-1185">Reference proteome</keyword>
<feature type="region of interest" description="Disordered" evidence="1">
    <location>
        <begin position="1"/>
        <end position="108"/>
    </location>
</feature>
<dbReference type="EMBL" id="PGCJ01000105">
    <property type="protein sequence ID" value="PLW48138.1"/>
    <property type="molecule type" value="Genomic_DNA"/>
</dbReference>
<protein>
    <submittedName>
        <fullName evidence="2">Uncharacterized protein</fullName>
    </submittedName>
</protein>
<proteinExistence type="predicted"/>
<evidence type="ECO:0000313" key="3">
    <source>
        <dbReference type="Proteomes" id="UP000235388"/>
    </source>
</evidence>
<dbReference type="Proteomes" id="UP000235388">
    <property type="component" value="Unassembled WGS sequence"/>
</dbReference>
<comment type="caution">
    <text evidence="2">The sequence shown here is derived from an EMBL/GenBank/DDBJ whole genome shotgun (WGS) entry which is preliminary data.</text>
</comment>
<sequence length="253" mass="27100">MSAICDLPTGSDASSEDPPDLPLPGIQNIYPPLPNFTSSSGPRPSSIPFPVVSGPTAPNTPLPNQNPPRNDEPRISVLPDSPQPTAASPGQAANPPMDSIPQIPANARPDSNIPPEILGSLMQEQLCRTGLENLDGDLLKYMLMALLSSRASQKIKSGPALSLVSNQLKWQQLGSELCSQLLILDGSNFPSWSAALVDTVSCVTTNPRYLDQDLLASNQPTLNGVFAVIKFSIDAFLRPLLNGIHIRRNIRKL</sequence>
<reference evidence="2 3" key="1">
    <citation type="submission" date="2017-11" db="EMBL/GenBank/DDBJ databases">
        <title>De novo assembly and phasing of dikaryotic genomes from two isolates of Puccinia coronata f. sp. avenae, the causal agent of oat crown rust.</title>
        <authorList>
            <person name="Miller M.E."/>
            <person name="Zhang Y."/>
            <person name="Omidvar V."/>
            <person name="Sperschneider J."/>
            <person name="Schwessinger B."/>
            <person name="Raley C."/>
            <person name="Palmer J.M."/>
            <person name="Garnica D."/>
            <person name="Upadhyaya N."/>
            <person name="Rathjen J."/>
            <person name="Taylor J.M."/>
            <person name="Park R.F."/>
            <person name="Dodds P.N."/>
            <person name="Hirsch C.D."/>
            <person name="Kianian S.F."/>
            <person name="Figueroa M."/>
        </authorList>
    </citation>
    <scope>NUCLEOTIDE SEQUENCE [LARGE SCALE GENOMIC DNA]</scope>
    <source>
        <strain evidence="2">12NC29</strain>
    </source>
</reference>
<gene>
    <name evidence="2" type="ORF">PCANC_06744</name>
</gene>